<evidence type="ECO:0000256" key="14">
    <source>
        <dbReference type="RuleBase" id="RU367043"/>
    </source>
</evidence>
<comment type="caution">
    <text evidence="16">The sequence shown here is derived from an EMBL/GenBank/DDBJ whole genome shotgun (WGS) entry which is preliminary data.</text>
</comment>
<keyword evidence="6" id="KW-0862">Zinc</keyword>
<dbReference type="EMBL" id="LJZO01000014">
    <property type="protein sequence ID" value="ROV98220.1"/>
    <property type="molecule type" value="Genomic_DNA"/>
</dbReference>
<dbReference type="GO" id="GO:0046872">
    <property type="term" value="F:metal ion binding"/>
    <property type="evidence" value="ECO:0007669"/>
    <property type="project" value="UniProtKB-KW"/>
</dbReference>
<evidence type="ECO:0000256" key="2">
    <source>
        <dbReference type="ARBA" id="ARBA00006720"/>
    </source>
</evidence>
<comment type="function">
    <text evidence="12">Mitochondrial intermembrane chaperone that participates in the import and insertion of some multi-pass transmembrane proteins into the mitochondrial inner membrane. Also required for the transfer of beta-barrel precursors from the TOM complex to the sorting and assembly machinery (SAM complex) of the outer membrane. Acts as a chaperone-like protein that protects the hydrophobic precursors from aggregation and guide them through the mitochondrial intermembrane space. The TIM8-TIM13 complex is non essential and only mediates the import of few proteins, while the predominant TIM9-TIM10 70 kDa complex is crucial and mediates the import of much more proteins.</text>
</comment>
<evidence type="ECO:0000256" key="8">
    <source>
        <dbReference type="ARBA" id="ARBA00023010"/>
    </source>
</evidence>
<keyword evidence="5 14" id="KW-0999">Mitochondrion inner membrane</keyword>
<evidence type="ECO:0000256" key="3">
    <source>
        <dbReference type="ARBA" id="ARBA00022448"/>
    </source>
</evidence>
<keyword evidence="3 14" id="KW-0813">Transport</keyword>
<keyword evidence="9 14" id="KW-0496">Mitochondrion</keyword>
<evidence type="ECO:0000256" key="1">
    <source>
        <dbReference type="ARBA" id="ARBA00004137"/>
    </source>
</evidence>
<keyword evidence="17" id="KW-1185">Reference proteome</keyword>
<dbReference type="Proteomes" id="UP000284375">
    <property type="component" value="Unassembled WGS sequence"/>
</dbReference>
<evidence type="ECO:0000256" key="4">
    <source>
        <dbReference type="ARBA" id="ARBA00022723"/>
    </source>
</evidence>
<dbReference type="STRING" id="252740.A0A423W4H1"/>
<gene>
    <name evidence="16" type="ORF">VSDG_04471</name>
</gene>
<dbReference type="AlphaFoldDB" id="A0A423W4H1"/>
<accession>A0A423W4H1</accession>
<keyword evidence="11 14" id="KW-0143">Chaperone</keyword>
<dbReference type="FunFam" id="1.10.287.810:FF:000001">
    <property type="entry name" value="mitochondrial import inner membrane translocase subunit TIM13"/>
    <property type="match status" value="1"/>
</dbReference>
<dbReference type="GO" id="GO:0005743">
    <property type="term" value="C:mitochondrial inner membrane"/>
    <property type="evidence" value="ECO:0007669"/>
    <property type="project" value="UniProtKB-SubCell"/>
</dbReference>
<dbReference type="GO" id="GO:0042719">
    <property type="term" value="C:mitochondrial intermembrane space chaperone complex"/>
    <property type="evidence" value="ECO:0007669"/>
    <property type="project" value="UniProtKB-ARBA"/>
</dbReference>
<dbReference type="Gene3D" id="1.10.287.810">
    <property type="entry name" value="Mitochondrial import inner membrane translocase subunit tim13 like domains"/>
    <property type="match status" value="1"/>
</dbReference>
<evidence type="ECO:0000313" key="17">
    <source>
        <dbReference type="Proteomes" id="UP000284375"/>
    </source>
</evidence>
<evidence type="ECO:0000259" key="15">
    <source>
        <dbReference type="Pfam" id="PF02953"/>
    </source>
</evidence>
<evidence type="ECO:0000256" key="6">
    <source>
        <dbReference type="ARBA" id="ARBA00022833"/>
    </source>
</evidence>
<dbReference type="InterPro" id="IPR035427">
    <property type="entry name" value="Tim10-like_dom_sf"/>
</dbReference>
<keyword evidence="4" id="KW-0479">Metal-binding</keyword>
<proteinExistence type="inferred from homology"/>
<evidence type="ECO:0000256" key="9">
    <source>
        <dbReference type="ARBA" id="ARBA00023128"/>
    </source>
</evidence>
<keyword evidence="10 14" id="KW-1015">Disulfide bond</keyword>
<keyword evidence="5 14" id="KW-0472">Membrane</keyword>
<dbReference type="SUPFAM" id="SSF144122">
    <property type="entry name" value="Tim10-like"/>
    <property type="match status" value="1"/>
</dbReference>
<comment type="subunit">
    <text evidence="13">Heterohexamer; composed of 3 copies of TIM8 and 3 copies of TIM13, named soluble 70 kDa complex. Associates with the TIM22 complex, whose core is composed of TIM22 and TIM54. Interacts with the transmembrane regions of multi-pass transmembrane proteins in transit.</text>
</comment>
<comment type="subcellular location">
    <subcellularLocation>
        <location evidence="1 14">Mitochondrion inner membrane</location>
        <topology evidence="1 14">Peripheral membrane protein</topology>
        <orientation evidence="1 14">Intermembrane side</orientation>
    </subcellularLocation>
</comment>
<keyword evidence="7 14" id="KW-0653">Protein transport</keyword>
<dbReference type="GO" id="GO:0015031">
    <property type="term" value="P:protein transport"/>
    <property type="evidence" value="ECO:0007669"/>
    <property type="project" value="UniProtKB-KW"/>
</dbReference>
<evidence type="ECO:0000256" key="5">
    <source>
        <dbReference type="ARBA" id="ARBA00022792"/>
    </source>
</evidence>
<evidence type="ECO:0000256" key="13">
    <source>
        <dbReference type="ARBA" id="ARBA00025862"/>
    </source>
</evidence>
<comment type="similarity">
    <text evidence="2 14">Belongs to the small Tim family.</text>
</comment>
<dbReference type="InterPro" id="IPR004217">
    <property type="entry name" value="Tim10-like"/>
</dbReference>
<protein>
    <recommendedName>
        <fullName evidence="14">Mitochondrial import inner membrane translocase subunit</fullName>
    </recommendedName>
</protein>
<comment type="domain">
    <text evidence="14">The twin CX3C motif contains 4 conserved Cys residues that form 2 disulfide bonds in the mitochondrial intermembrane space.</text>
</comment>
<keyword evidence="8 14" id="KW-0811">Translocation</keyword>
<feature type="domain" description="Tim10-like" evidence="15">
    <location>
        <begin position="13"/>
        <end position="73"/>
    </location>
</feature>
<evidence type="ECO:0000256" key="10">
    <source>
        <dbReference type="ARBA" id="ARBA00023157"/>
    </source>
</evidence>
<dbReference type="GO" id="GO:0045039">
    <property type="term" value="P:protein insertion into mitochondrial inner membrane"/>
    <property type="evidence" value="ECO:0007669"/>
    <property type="project" value="UniProtKB-ARBA"/>
</dbReference>
<name>A0A423W4H1_CYTCH</name>
<dbReference type="Pfam" id="PF02953">
    <property type="entry name" value="zf-Tim10_DDP"/>
    <property type="match status" value="1"/>
</dbReference>
<evidence type="ECO:0000256" key="7">
    <source>
        <dbReference type="ARBA" id="ARBA00022927"/>
    </source>
</evidence>
<evidence type="ECO:0000256" key="11">
    <source>
        <dbReference type="ARBA" id="ARBA00023186"/>
    </source>
</evidence>
<sequence length="83" mass="9287">MNSTAVKEAVMRQVQLESNTSNARMLIEKMNENCFEKCIPKPGSSISSGESTCYTACMDKYMAAWNKVNAAYIQRIKQEQALA</sequence>
<evidence type="ECO:0000256" key="12">
    <source>
        <dbReference type="ARBA" id="ARBA00025151"/>
    </source>
</evidence>
<dbReference type="OrthoDB" id="7813104at2759"/>
<reference evidence="16 17" key="1">
    <citation type="submission" date="2015-09" db="EMBL/GenBank/DDBJ databases">
        <title>Host preference determinants of Valsa canker pathogens revealed by comparative genomics.</title>
        <authorList>
            <person name="Yin Z."/>
            <person name="Huang L."/>
        </authorList>
    </citation>
    <scope>NUCLEOTIDE SEQUENCE [LARGE SCALE GENOMIC DNA]</scope>
    <source>
        <strain evidence="16 17">YSFL</strain>
    </source>
</reference>
<evidence type="ECO:0000313" key="16">
    <source>
        <dbReference type="EMBL" id="ROV98220.1"/>
    </source>
</evidence>
<organism evidence="16 17">
    <name type="scientific">Cytospora chrysosperma</name>
    <name type="common">Cytospora canker fungus</name>
    <name type="synonym">Sphaeria chrysosperma</name>
    <dbReference type="NCBI Taxonomy" id="252740"/>
    <lineage>
        <taxon>Eukaryota</taxon>
        <taxon>Fungi</taxon>
        <taxon>Dikarya</taxon>
        <taxon>Ascomycota</taxon>
        <taxon>Pezizomycotina</taxon>
        <taxon>Sordariomycetes</taxon>
        <taxon>Sordariomycetidae</taxon>
        <taxon>Diaporthales</taxon>
        <taxon>Cytosporaceae</taxon>
        <taxon>Cytospora</taxon>
    </lineage>
</organism>